<dbReference type="SUPFAM" id="SSF81383">
    <property type="entry name" value="F-box domain"/>
    <property type="match status" value="1"/>
</dbReference>
<accession>A0AA89B120</accession>
<gene>
    <name evidence="2" type="ORF">RJ639_047053</name>
</gene>
<evidence type="ECO:0000259" key="1">
    <source>
        <dbReference type="SMART" id="SM00256"/>
    </source>
</evidence>
<dbReference type="AlphaFoldDB" id="A0AA89B120"/>
<dbReference type="PANTHER" id="PTHR31111">
    <property type="entry name" value="BNAA05G37150D PROTEIN-RELATED"/>
    <property type="match status" value="1"/>
</dbReference>
<dbReference type="SMART" id="SM00256">
    <property type="entry name" value="FBOX"/>
    <property type="match status" value="1"/>
</dbReference>
<protein>
    <recommendedName>
        <fullName evidence="1">F-box domain-containing protein</fullName>
    </recommendedName>
</protein>
<dbReference type="InterPro" id="IPR036047">
    <property type="entry name" value="F-box-like_dom_sf"/>
</dbReference>
<dbReference type="InterPro" id="IPR001810">
    <property type="entry name" value="F-box_dom"/>
</dbReference>
<organism evidence="2 3">
    <name type="scientific">Escallonia herrerae</name>
    <dbReference type="NCBI Taxonomy" id="1293975"/>
    <lineage>
        <taxon>Eukaryota</taxon>
        <taxon>Viridiplantae</taxon>
        <taxon>Streptophyta</taxon>
        <taxon>Embryophyta</taxon>
        <taxon>Tracheophyta</taxon>
        <taxon>Spermatophyta</taxon>
        <taxon>Magnoliopsida</taxon>
        <taxon>eudicotyledons</taxon>
        <taxon>Gunneridae</taxon>
        <taxon>Pentapetalae</taxon>
        <taxon>asterids</taxon>
        <taxon>campanulids</taxon>
        <taxon>Escalloniales</taxon>
        <taxon>Escalloniaceae</taxon>
        <taxon>Escallonia</taxon>
    </lineage>
</organism>
<evidence type="ECO:0000313" key="3">
    <source>
        <dbReference type="Proteomes" id="UP001188597"/>
    </source>
</evidence>
<dbReference type="InterPro" id="IPR017451">
    <property type="entry name" value="F-box-assoc_interact_dom"/>
</dbReference>
<dbReference type="Gene3D" id="1.20.1280.50">
    <property type="match status" value="1"/>
</dbReference>
<sequence length="399" mass="45330">MASSPRTDSVGPTFPLDLVHNILSRLPVKALGRFKSVSKQWHTTITDPFFLLTHRESSLQNPNLVLLRKTRTEKQINKTHVAKTHVEACSVGFDGNPYLDFTLNFTDDVDLLPSKWDLICFVGESGFYVCNPSTQEMVKLPEMSACTSGCGVVAGMGYDSSSDEYVFVHLFDRVLDVDYDNDFGCEVLRLRDGGVVDCSWKVAGASCPYDVRGWGVLVGNAFYWMIWDAYDHPGGDAMVSFDLEREEFSTVRPPRGCLDPEGVWFLVELGGCLCLVDNATCPLMMDIWVMNDRENHEWVKEYNIYLDGFSKELLKFIVPLDNQDGEILMEAKQEKLCYYDTEEKRFSRMCSLLAGNWTWVRLHTQSFFSLGSWRSLPTGQYAWPGYRVSGLENLPFTCQ</sequence>
<evidence type="ECO:0000313" key="2">
    <source>
        <dbReference type="EMBL" id="KAK3022348.1"/>
    </source>
</evidence>
<dbReference type="NCBIfam" id="TIGR01640">
    <property type="entry name" value="F_box_assoc_1"/>
    <property type="match status" value="1"/>
</dbReference>
<dbReference type="Pfam" id="PF08268">
    <property type="entry name" value="FBA_3"/>
    <property type="match status" value="1"/>
</dbReference>
<proteinExistence type="predicted"/>
<dbReference type="EMBL" id="JAVXUP010000717">
    <property type="protein sequence ID" value="KAK3022348.1"/>
    <property type="molecule type" value="Genomic_DNA"/>
</dbReference>
<reference evidence="2" key="1">
    <citation type="submission" date="2022-12" db="EMBL/GenBank/DDBJ databases">
        <title>Draft genome assemblies for two species of Escallonia (Escalloniales).</title>
        <authorList>
            <person name="Chanderbali A."/>
            <person name="Dervinis C."/>
            <person name="Anghel I."/>
            <person name="Soltis D."/>
            <person name="Soltis P."/>
            <person name="Zapata F."/>
        </authorList>
    </citation>
    <scope>NUCLEOTIDE SEQUENCE</scope>
    <source>
        <strain evidence="2">UCBG64.0493</strain>
        <tissue evidence="2">Leaf</tissue>
    </source>
</reference>
<comment type="caution">
    <text evidence="2">The sequence shown here is derived from an EMBL/GenBank/DDBJ whole genome shotgun (WGS) entry which is preliminary data.</text>
</comment>
<keyword evidence="3" id="KW-1185">Reference proteome</keyword>
<dbReference type="PANTHER" id="PTHR31111:SF136">
    <property type="entry name" value="F-BOX ASSOCIATED DOMAIN-CONTAINING PROTEIN"/>
    <property type="match status" value="1"/>
</dbReference>
<dbReference type="Proteomes" id="UP001188597">
    <property type="component" value="Unassembled WGS sequence"/>
</dbReference>
<feature type="domain" description="F-box" evidence="1">
    <location>
        <begin position="14"/>
        <end position="54"/>
    </location>
</feature>
<name>A0AA89B120_9ASTE</name>
<dbReference type="Pfam" id="PF00646">
    <property type="entry name" value="F-box"/>
    <property type="match status" value="1"/>
</dbReference>
<dbReference type="InterPro" id="IPR013187">
    <property type="entry name" value="F-box-assoc_dom_typ3"/>
</dbReference>
<dbReference type="CDD" id="cd22157">
    <property type="entry name" value="F-box_AtFBW1-like"/>
    <property type="match status" value="1"/>
</dbReference>